<accession>A0A9P5ZWX7</accession>
<comment type="caution">
    <text evidence="3">The sequence shown here is derived from an EMBL/GenBank/DDBJ whole genome shotgun (WGS) entry which is preliminary data.</text>
</comment>
<evidence type="ECO:0000313" key="4">
    <source>
        <dbReference type="Proteomes" id="UP000807025"/>
    </source>
</evidence>
<keyword evidence="4" id="KW-1185">Reference proteome</keyword>
<dbReference type="InterPro" id="IPR045339">
    <property type="entry name" value="DUF6534"/>
</dbReference>
<feature type="transmembrane region" description="Helical" evidence="1">
    <location>
        <begin position="29"/>
        <end position="55"/>
    </location>
</feature>
<feature type="domain" description="DUF6534" evidence="2">
    <location>
        <begin position="47"/>
        <end position="130"/>
    </location>
</feature>
<reference evidence="3" key="1">
    <citation type="submission" date="2020-11" db="EMBL/GenBank/DDBJ databases">
        <authorList>
            <consortium name="DOE Joint Genome Institute"/>
            <person name="Ahrendt S."/>
            <person name="Riley R."/>
            <person name="Andreopoulos W."/>
            <person name="Labutti K."/>
            <person name="Pangilinan J."/>
            <person name="Ruiz-Duenas F.J."/>
            <person name="Barrasa J.M."/>
            <person name="Sanchez-Garcia M."/>
            <person name="Camarero S."/>
            <person name="Miyauchi S."/>
            <person name="Serrano A."/>
            <person name="Linde D."/>
            <person name="Babiker R."/>
            <person name="Drula E."/>
            <person name="Ayuso-Fernandez I."/>
            <person name="Pacheco R."/>
            <person name="Padilla G."/>
            <person name="Ferreira P."/>
            <person name="Barriuso J."/>
            <person name="Kellner H."/>
            <person name="Castanera R."/>
            <person name="Alfaro M."/>
            <person name="Ramirez L."/>
            <person name="Pisabarro A.G."/>
            <person name="Kuo A."/>
            <person name="Tritt A."/>
            <person name="Lipzen A."/>
            <person name="He G."/>
            <person name="Yan M."/>
            <person name="Ng V."/>
            <person name="Cullen D."/>
            <person name="Martin F."/>
            <person name="Rosso M.-N."/>
            <person name="Henrissat B."/>
            <person name="Hibbett D."/>
            <person name="Martinez A.T."/>
            <person name="Grigoriev I.V."/>
        </authorList>
    </citation>
    <scope>NUCLEOTIDE SEQUENCE</scope>
    <source>
        <strain evidence="3">ATCC 90797</strain>
    </source>
</reference>
<organism evidence="3 4">
    <name type="scientific">Pleurotus eryngii</name>
    <name type="common">Boletus of the steppes</name>
    <dbReference type="NCBI Taxonomy" id="5323"/>
    <lineage>
        <taxon>Eukaryota</taxon>
        <taxon>Fungi</taxon>
        <taxon>Dikarya</taxon>
        <taxon>Basidiomycota</taxon>
        <taxon>Agaricomycotina</taxon>
        <taxon>Agaricomycetes</taxon>
        <taxon>Agaricomycetidae</taxon>
        <taxon>Agaricales</taxon>
        <taxon>Pleurotineae</taxon>
        <taxon>Pleurotaceae</taxon>
        <taxon>Pleurotus</taxon>
    </lineage>
</organism>
<keyword evidence="1" id="KW-0472">Membrane</keyword>
<dbReference type="EMBL" id="MU154558">
    <property type="protein sequence ID" value="KAF9495813.1"/>
    <property type="molecule type" value="Genomic_DNA"/>
</dbReference>
<dbReference type="OrthoDB" id="10380634at2759"/>
<proteinExistence type="predicted"/>
<evidence type="ECO:0000256" key="1">
    <source>
        <dbReference type="SAM" id="Phobius"/>
    </source>
</evidence>
<feature type="transmembrane region" description="Helical" evidence="1">
    <location>
        <begin position="75"/>
        <end position="99"/>
    </location>
</feature>
<feature type="transmembrane region" description="Helical" evidence="1">
    <location>
        <begin position="105"/>
        <end position="125"/>
    </location>
</feature>
<keyword evidence="1" id="KW-0812">Transmembrane</keyword>
<dbReference type="Pfam" id="PF20152">
    <property type="entry name" value="DUF6534"/>
    <property type="match status" value="1"/>
</dbReference>
<sequence length="161" mass="17829">MPILLWALTGVSLCGFLVSLGLLLSQHLFGWAVATACFLSLNAIIYFLISASLYFSLHTARKEKISSTKKLLRRLMIWTLVNGFIFTFAGIASVVLFLVRLDSVLWVGVLSVSQQFFSVSFLASLNARKSLRNIANTNTDDTGIKPISVINFARDKVVVRL</sequence>
<dbReference type="AlphaFoldDB" id="A0A9P5ZWX7"/>
<evidence type="ECO:0000259" key="2">
    <source>
        <dbReference type="Pfam" id="PF20152"/>
    </source>
</evidence>
<evidence type="ECO:0000313" key="3">
    <source>
        <dbReference type="EMBL" id="KAF9495813.1"/>
    </source>
</evidence>
<name>A0A9P5ZWX7_PLEER</name>
<protein>
    <recommendedName>
        <fullName evidence="2">DUF6534 domain-containing protein</fullName>
    </recommendedName>
</protein>
<keyword evidence="1" id="KW-1133">Transmembrane helix</keyword>
<dbReference type="Proteomes" id="UP000807025">
    <property type="component" value="Unassembled WGS sequence"/>
</dbReference>
<gene>
    <name evidence="3" type="ORF">BDN71DRAFT_814464</name>
</gene>